<dbReference type="Pfam" id="PF02995">
    <property type="entry name" value="DUF229"/>
    <property type="match status" value="1"/>
</dbReference>
<keyword evidence="2" id="KW-1185">Reference proteome</keyword>
<dbReference type="InterPro" id="IPR017850">
    <property type="entry name" value="Alkaline_phosphatase_core_sf"/>
</dbReference>
<evidence type="ECO:0000313" key="4">
    <source>
        <dbReference type="RefSeq" id="XP_033163052.1"/>
    </source>
</evidence>
<feature type="transmembrane region" description="Helical" evidence="1">
    <location>
        <begin position="12"/>
        <end position="28"/>
    </location>
</feature>
<evidence type="ECO:0000256" key="1">
    <source>
        <dbReference type="SAM" id="Phobius"/>
    </source>
</evidence>
<accession>A0A6P8K2L8</accession>
<dbReference type="RefSeq" id="XP_033163052.1">
    <property type="nucleotide sequence ID" value="XM_033307161.1"/>
</dbReference>
<dbReference type="SUPFAM" id="SSF53649">
    <property type="entry name" value="Alkaline phosphatase-like"/>
    <property type="match status" value="1"/>
</dbReference>
<evidence type="ECO:0000313" key="3">
    <source>
        <dbReference type="RefSeq" id="XP_033163050.1"/>
    </source>
</evidence>
<organism evidence="2 3">
    <name type="scientific">Drosophila mauritiana</name>
    <name type="common">Fruit fly</name>
    <dbReference type="NCBI Taxonomy" id="7226"/>
    <lineage>
        <taxon>Eukaryota</taxon>
        <taxon>Metazoa</taxon>
        <taxon>Ecdysozoa</taxon>
        <taxon>Arthropoda</taxon>
        <taxon>Hexapoda</taxon>
        <taxon>Insecta</taxon>
        <taxon>Pterygota</taxon>
        <taxon>Neoptera</taxon>
        <taxon>Endopterygota</taxon>
        <taxon>Diptera</taxon>
        <taxon>Brachycera</taxon>
        <taxon>Muscomorpha</taxon>
        <taxon>Ephydroidea</taxon>
        <taxon>Drosophilidae</taxon>
        <taxon>Drosophila</taxon>
        <taxon>Sophophora</taxon>
    </lineage>
</organism>
<keyword evidence="1" id="KW-1133">Transmembrane helix</keyword>
<evidence type="ECO:0000313" key="2">
    <source>
        <dbReference type="Proteomes" id="UP000515162"/>
    </source>
</evidence>
<dbReference type="Gene3D" id="3.40.720.10">
    <property type="entry name" value="Alkaline Phosphatase, subunit A"/>
    <property type="match status" value="1"/>
</dbReference>
<dbReference type="GeneID" id="117142886"/>
<protein>
    <submittedName>
        <fullName evidence="3 4">Uncharacterized protein LOC117142886</fullName>
    </submittedName>
</protein>
<dbReference type="CDD" id="cd16021">
    <property type="entry name" value="ALP_like"/>
    <property type="match status" value="1"/>
</dbReference>
<sequence length="680" mass="77594">MRFVRRGTVPKIAACCCVVVLLVTWYVLNVERDLDKNLKIEIIERSIRSAVNRGECRHPHLPLDNPDIMKFYKPVERINCGEGMDWVMCEKSICFVRPEIASSHEDVICSYTDIIRKSDYKVRFGQSLRMKEPYVLQASDFVKVVCRSSSGESWFGMAHGIRDTVPRPPASNFSPNLAVLPPEAVAQAQQQMQDGATVPFYNVLMFGFDSLSRNAFIRKLPRTYEYLTQQLGATVLKGYNIVGDGTPQALVPLLTGFTELELPETRKRLSGAGSVDSYPMIWQDFARLGYMTSFNEDLPNVGTFTYRMTGFETQPVDHYLRTYYVQAEHMAAESQPNCIGHQPDHITMLEYTKNFMLKYRDTPRFAFSFHGGLSHDSINLVGAADDDVHDWLVALKERSLLDDTILIMMADHGNRFAEVRATLQGKQEERLPFFSFVFPESFKKRFPQEYNNFLANEHHLTTPFDIHATLKHIIQLQTAVDQLGEINDPKTETSPPGIRISELARGRAMSLLDPIPSNRSCADAYIEPHWCACLNWLPLQLNDSRYTGIILKAAQSIVNAINLATVEQRQYCAPLEIHRVNWALRLQPRKELLQFKTNSDRDGFLADMTGQTLVRDEMYQLQVVTVPGEGLFEASVAYSLQTFSATTKLTDISRVNKYGNQARCIYDRDPELRKYCYCRD</sequence>
<reference evidence="3 4" key="1">
    <citation type="submission" date="2025-04" db="UniProtKB">
        <authorList>
            <consortium name="RefSeq"/>
        </authorList>
    </citation>
    <scope>IDENTIFICATION</scope>
    <source>
        <strain evidence="3 4">Mau12</strain>
        <tissue evidence="3 4">Whole Body</tissue>
    </source>
</reference>
<dbReference type="PANTHER" id="PTHR10974:SF73">
    <property type="entry name" value="FI21235P1"/>
    <property type="match status" value="1"/>
</dbReference>
<dbReference type="RefSeq" id="XP_033163050.1">
    <property type="nucleotide sequence ID" value="XM_033307159.1"/>
</dbReference>
<keyword evidence="1" id="KW-0472">Membrane</keyword>
<name>A0A6P8K2L8_DROMA</name>
<proteinExistence type="predicted"/>
<dbReference type="InterPro" id="IPR004245">
    <property type="entry name" value="DUF229"/>
</dbReference>
<dbReference type="AlphaFoldDB" id="A0A6P8K2L8"/>
<dbReference type="Proteomes" id="UP000515162">
    <property type="component" value="Chromosome 3R"/>
</dbReference>
<dbReference type="FunFam" id="3.40.720.10:FF:000017">
    <property type="entry name" value="Predicted protein"/>
    <property type="match status" value="1"/>
</dbReference>
<dbReference type="PANTHER" id="PTHR10974">
    <property type="entry name" value="FI08016P-RELATED"/>
    <property type="match status" value="1"/>
</dbReference>
<keyword evidence="1" id="KW-0812">Transmembrane</keyword>
<gene>
    <name evidence="3 4" type="primary">LOC117142886</name>
</gene>
<dbReference type="GO" id="GO:0005615">
    <property type="term" value="C:extracellular space"/>
    <property type="evidence" value="ECO:0007669"/>
    <property type="project" value="TreeGrafter"/>
</dbReference>